<evidence type="ECO:0000256" key="1">
    <source>
        <dbReference type="SAM" id="SignalP"/>
    </source>
</evidence>
<dbReference type="Proteomes" id="UP000252107">
    <property type="component" value="Unassembled WGS sequence"/>
</dbReference>
<keyword evidence="1" id="KW-0732">Signal</keyword>
<dbReference type="AlphaFoldDB" id="A0A367RRN3"/>
<feature type="signal peptide" evidence="1">
    <location>
        <begin position="1"/>
        <end position="26"/>
    </location>
</feature>
<protein>
    <recommendedName>
        <fullName evidence="4">PEP-CTERM sorting domain-containing protein</fullName>
    </recommendedName>
</protein>
<comment type="caution">
    <text evidence="2">The sequence shown here is derived from an EMBL/GenBank/DDBJ whole genome shotgun (WGS) entry which is preliminary data.</text>
</comment>
<name>A0A367RRN3_9NOSO</name>
<dbReference type="InterPro" id="IPR026374">
    <property type="entry name" value="Cyano_PEP"/>
</dbReference>
<evidence type="ECO:0008006" key="4">
    <source>
        <dbReference type="Google" id="ProtNLM"/>
    </source>
</evidence>
<proteinExistence type="predicted"/>
<dbReference type="NCBIfam" id="TIGR04155">
    <property type="entry name" value="cyano_PEP"/>
    <property type="match status" value="1"/>
</dbReference>
<gene>
    <name evidence="2" type="ORF">A6770_12405</name>
</gene>
<accession>A0A367RRN3</accession>
<evidence type="ECO:0000313" key="2">
    <source>
        <dbReference type="EMBL" id="RCJ39236.1"/>
    </source>
</evidence>
<dbReference type="NCBIfam" id="TIGR02595">
    <property type="entry name" value="PEP_CTERM"/>
    <property type="match status" value="1"/>
</dbReference>
<organism evidence="2 3">
    <name type="scientific">Nostoc minutum NIES-26</name>
    <dbReference type="NCBI Taxonomy" id="1844469"/>
    <lineage>
        <taxon>Bacteria</taxon>
        <taxon>Bacillati</taxon>
        <taxon>Cyanobacteriota</taxon>
        <taxon>Cyanophyceae</taxon>
        <taxon>Nostocales</taxon>
        <taxon>Nostocaceae</taxon>
        <taxon>Nostoc</taxon>
    </lineage>
</organism>
<feature type="chain" id="PRO_5016719210" description="PEP-CTERM sorting domain-containing protein" evidence="1">
    <location>
        <begin position="27"/>
        <end position="240"/>
    </location>
</feature>
<evidence type="ECO:0000313" key="3">
    <source>
        <dbReference type="Proteomes" id="UP000252107"/>
    </source>
</evidence>
<dbReference type="InterPro" id="IPR013424">
    <property type="entry name" value="Ice-binding_C"/>
</dbReference>
<keyword evidence="3" id="KW-1185">Reference proteome</keyword>
<dbReference type="EMBL" id="LXQD01000076">
    <property type="protein sequence ID" value="RCJ39236.1"/>
    <property type="molecule type" value="Genomic_DNA"/>
</dbReference>
<reference evidence="2" key="1">
    <citation type="submission" date="2016-04" db="EMBL/GenBank/DDBJ databases">
        <authorList>
            <person name="Tabuchi Yagui T.R."/>
        </authorList>
    </citation>
    <scope>NUCLEOTIDE SEQUENCE [LARGE SCALE GENOMIC DNA]</scope>
    <source>
        <strain evidence="2">NIES-26</strain>
    </source>
</reference>
<sequence>MKKRCKVASGIAIVSFGLGMMSSVQASSVTLSTSDSQFTEGYNNQGWWNTYTSNFDYNSNDNDNYLTGKLRKTVYRSFFTFDLAALGNQPVSSATLKIQRFEGFGRSIHTLGFFDVSTPAIALNQKINNPDFSIYNDLGSGKSYGNFKVSSSGDENEILSFSLNSNAIADINANDEKYFSIGAALLNDLKPAYQYLFAYSADTPVKLVVTTASVPEPLTLGGTVVAGAMGWWIKRKRQGR</sequence>